<proteinExistence type="predicted"/>
<organism evidence="1 2">
    <name type="scientific">Melia azedarach</name>
    <name type="common">Chinaberry tree</name>
    <dbReference type="NCBI Taxonomy" id="155640"/>
    <lineage>
        <taxon>Eukaryota</taxon>
        <taxon>Viridiplantae</taxon>
        <taxon>Streptophyta</taxon>
        <taxon>Embryophyta</taxon>
        <taxon>Tracheophyta</taxon>
        <taxon>Spermatophyta</taxon>
        <taxon>Magnoliopsida</taxon>
        <taxon>eudicotyledons</taxon>
        <taxon>Gunneridae</taxon>
        <taxon>Pentapetalae</taxon>
        <taxon>rosids</taxon>
        <taxon>malvids</taxon>
        <taxon>Sapindales</taxon>
        <taxon>Meliaceae</taxon>
        <taxon>Melia</taxon>
    </lineage>
</organism>
<gene>
    <name evidence="1" type="ORF">OWV82_023048</name>
</gene>
<reference evidence="1 2" key="1">
    <citation type="journal article" date="2023" name="Science">
        <title>Complex scaffold remodeling in plant triterpene biosynthesis.</title>
        <authorList>
            <person name="De La Pena R."/>
            <person name="Hodgson H."/>
            <person name="Liu J.C."/>
            <person name="Stephenson M.J."/>
            <person name="Martin A.C."/>
            <person name="Owen C."/>
            <person name="Harkess A."/>
            <person name="Leebens-Mack J."/>
            <person name="Jimenez L.E."/>
            <person name="Osbourn A."/>
            <person name="Sattely E.S."/>
        </authorList>
    </citation>
    <scope>NUCLEOTIDE SEQUENCE [LARGE SCALE GENOMIC DNA]</scope>
    <source>
        <strain evidence="2">cv. JPN11</strain>
        <tissue evidence="1">Leaf</tissue>
    </source>
</reference>
<sequence>MQMTATSEQRCSDFIIAIWSVIRKRQTRRLHLLFQTAAMQLLILQTKRKKSLPWQYGTNLALAHQLIDDILDLTAAKSASLGKSSLTNHTAWNHNGGYTVNHGRVPSASYSC</sequence>
<dbReference type="EMBL" id="CM051406">
    <property type="protein sequence ID" value="KAJ4703095.1"/>
    <property type="molecule type" value="Genomic_DNA"/>
</dbReference>
<name>A0ACC1WYR2_MELAZ</name>
<comment type="caution">
    <text evidence="1">The sequence shown here is derived from an EMBL/GenBank/DDBJ whole genome shotgun (WGS) entry which is preliminary data.</text>
</comment>
<dbReference type="Proteomes" id="UP001164539">
    <property type="component" value="Chromosome 13"/>
</dbReference>
<protein>
    <submittedName>
        <fullName evidence="1">Solanesyl diphosphate synthase</fullName>
    </submittedName>
</protein>
<keyword evidence="2" id="KW-1185">Reference proteome</keyword>
<accession>A0ACC1WYR2</accession>
<evidence type="ECO:0000313" key="2">
    <source>
        <dbReference type="Proteomes" id="UP001164539"/>
    </source>
</evidence>
<evidence type="ECO:0000313" key="1">
    <source>
        <dbReference type="EMBL" id="KAJ4703095.1"/>
    </source>
</evidence>